<dbReference type="Gene3D" id="1.50.10.140">
    <property type="match status" value="1"/>
</dbReference>
<dbReference type="Proteomes" id="UP001336250">
    <property type="component" value="Unassembled WGS sequence"/>
</dbReference>
<evidence type="ECO:0000259" key="2">
    <source>
        <dbReference type="Pfam" id="PF10091"/>
    </source>
</evidence>
<feature type="domain" description="Glycoamylase-like" evidence="2">
    <location>
        <begin position="233"/>
        <end position="480"/>
    </location>
</feature>
<dbReference type="EMBL" id="JAZIBG010000020">
    <property type="protein sequence ID" value="MEF7614119.1"/>
    <property type="molecule type" value="Genomic_DNA"/>
</dbReference>
<dbReference type="InterPro" id="IPR019282">
    <property type="entry name" value="Glycoamylase-like_cons_dom"/>
</dbReference>
<dbReference type="RefSeq" id="WP_332289053.1">
    <property type="nucleotide sequence ID" value="NZ_JAZIBG010000020.1"/>
</dbReference>
<dbReference type="PIRSF" id="PIRSF028431">
    <property type="entry name" value="UCP028431"/>
    <property type="match status" value="1"/>
</dbReference>
<proteinExistence type="predicted"/>
<accession>A0AAW9QFE8</accession>
<protein>
    <submittedName>
        <fullName evidence="3">Glucoamylase family protein</fullName>
    </submittedName>
</protein>
<feature type="region of interest" description="Disordered" evidence="1">
    <location>
        <begin position="1"/>
        <end position="26"/>
    </location>
</feature>
<sequence length="497" mass="54371">MPTPAHPTAGASAVSGSSSPSHPSLTRRRWLAQAGAGLAASTLGLAHGTAAPATADADDLGWLDELEARTFRFFWETTDAATGLTPDRWPGPGPCSVAAMGFALSAYAVGIERGFVTREAAAARVRTTLQTLHDLPQGPQPEGKAGYKGFFYHFLDMRTGLRTGACELSTVDTALLLAGALHCQQHFDRADPVERRIRDLAQALYERVDWRWAQVRPPSISHGWQPEIGFLSSDWKGYNEAMIVYLLALGSPTFPVEPAAWSEWLSTCPRDWGTEHGQTYLRFPPLFGHQFTHCWVDFRGLQDAYMREQGIDYFENSRRATLAQQAYAVANPNGWAGYGAEVWGVTASDGPANVERPFGDALRQFISYAGRGMGGPHTGDDGTIAPYGAGASIVFAPDIVVPTLKALHDRYGEHLIGRYGFYDAFNLSFTFEDVPLLHGRVIPGFGWVASDYLGIDQGPFFAMLGNHRGELIWRTMRKHPALRLGLLRAGFRGGWLG</sequence>
<dbReference type="InterPro" id="IPR006311">
    <property type="entry name" value="TAT_signal"/>
</dbReference>
<comment type="caution">
    <text evidence="3">The sequence shown here is derived from an EMBL/GenBank/DDBJ whole genome shotgun (WGS) entry which is preliminary data.</text>
</comment>
<dbReference type="Pfam" id="PF10091">
    <property type="entry name" value="Glycoamylase"/>
    <property type="match status" value="1"/>
</dbReference>
<evidence type="ECO:0000256" key="1">
    <source>
        <dbReference type="SAM" id="MobiDB-lite"/>
    </source>
</evidence>
<organism evidence="3 4">
    <name type="scientific">Aquincola agrisoli</name>
    <dbReference type="NCBI Taxonomy" id="3119538"/>
    <lineage>
        <taxon>Bacteria</taxon>
        <taxon>Pseudomonadati</taxon>
        <taxon>Pseudomonadota</taxon>
        <taxon>Betaproteobacteria</taxon>
        <taxon>Burkholderiales</taxon>
        <taxon>Sphaerotilaceae</taxon>
        <taxon>Aquincola</taxon>
    </lineage>
</organism>
<dbReference type="AlphaFoldDB" id="A0AAW9QFE8"/>
<name>A0AAW9QFE8_9BURK</name>
<evidence type="ECO:0000313" key="4">
    <source>
        <dbReference type="Proteomes" id="UP001336250"/>
    </source>
</evidence>
<evidence type="ECO:0000313" key="3">
    <source>
        <dbReference type="EMBL" id="MEF7614119.1"/>
    </source>
</evidence>
<dbReference type="InterPro" id="IPR016883">
    <property type="entry name" value="UCP028431"/>
</dbReference>
<gene>
    <name evidence="3" type="ORF">V4F39_09390</name>
</gene>
<dbReference type="PROSITE" id="PS51318">
    <property type="entry name" value="TAT"/>
    <property type="match status" value="1"/>
</dbReference>
<reference evidence="3 4" key="1">
    <citation type="submission" date="2024-02" db="EMBL/GenBank/DDBJ databases">
        <title>Genome sequence of Aquincola sp. MAHUQ-54.</title>
        <authorList>
            <person name="Huq M.A."/>
        </authorList>
    </citation>
    <scope>NUCLEOTIDE SEQUENCE [LARGE SCALE GENOMIC DNA]</scope>
    <source>
        <strain evidence="3 4">MAHUQ-54</strain>
    </source>
</reference>
<feature type="compositionally biased region" description="Low complexity" evidence="1">
    <location>
        <begin position="9"/>
        <end position="24"/>
    </location>
</feature>
<keyword evidence="4" id="KW-1185">Reference proteome</keyword>